<evidence type="ECO:0000256" key="1">
    <source>
        <dbReference type="SAM" id="MobiDB-lite"/>
    </source>
</evidence>
<dbReference type="VEuPathDB" id="FungiDB:PPTG_24200"/>
<gene>
    <name evidence="2" type="ORF">L916_02532</name>
</gene>
<dbReference type="EMBL" id="KI671093">
    <property type="protein sequence ID" value="ETL47750.1"/>
    <property type="molecule type" value="Genomic_DNA"/>
</dbReference>
<feature type="region of interest" description="Disordered" evidence="1">
    <location>
        <begin position="1"/>
        <end position="24"/>
    </location>
</feature>
<evidence type="ECO:0000313" key="3">
    <source>
        <dbReference type="Proteomes" id="UP000053864"/>
    </source>
</evidence>
<sequence length="298" mass="32731">ASDWLGDGRKEGLRERRRAKSESDDDLEQVAAIQRKIKTPVITSVKDACRWIDLPVDRKSATVSISMCFLEAKKFQRGWFLTVVDYKRSSNFADAERLLESLPFVLRKKMLLSVVLYVVPYNCKKPPAIPDITFNEGSILHFKHVTGLKIDKASGIPNGNVSSMGRVSEELVASSDDSSEATRAVEASDIKAAEQAWDPNKSSRANAEQICTLSGMVQAVQVSCIGETEANCAHGDNTQAAQTSVTGRLNQGNEQARVIVSENECIPELISTNHVPRPGTKRSSTGNGKENRKIKRAK</sequence>
<proteinExistence type="predicted"/>
<dbReference type="VEuPathDB" id="FungiDB:PPTG_24559"/>
<feature type="region of interest" description="Disordered" evidence="1">
    <location>
        <begin position="271"/>
        <end position="298"/>
    </location>
</feature>
<evidence type="ECO:0000313" key="2">
    <source>
        <dbReference type="EMBL" id="ETL47750.1"/>
    </source>
</evidence>
<feature type="non-terminal residue" evidence="2">
    <location>
        <position position="1"/>
    </location>
</feature>
<organism evidence="2 3">
    <name type="scientific">Phytophthora nicotianae</name>
    <name type="common">Potato buckeye rot agent</name>
    <name type="synonym">Phytophthora parasitica</name>
    <dbReference type="NCBI Taxonomy" id="4792"/>
    <lineage>
        <taxon>Eukaryota</taxon>
        <taxon>Sar</taxon>
        <taxon>Stramenopiles</taxon>
        <taxon>Oomycota</taxon>
        <taxon>Peronosporomycetes</taxon>
        <taxon>Peronosporales</taxon>
        <taxon>Peronosporaceae</taxon>
        <taxon>Phytophthora</taxon>
    </lineage>
</organism>
<feature type="compositionally biased region" description="Basic and acidic residues" evidence="1">
    <location>
        <begin position="1"/>
        <end position="14"/>
    </location>
</feature>
<name>W2JMU7_PHYNI</name>
<accession>W2JMU7</accession>
<dbReference type="AlphaFoldDB" id="W2JMU7"/>
<protein>
    <submittedName>
        <fullName evidence="2">Uncharacterized protein</fullName>
    </submittedName>
</protein>
<reference evidence="2 3" key="1">
    <citation type="submission" date="2013-11" db="EMBL/GenBank/DDBJ databases">
        <title>The Genome Sequence of Phytophthora parasitica CJ05E6.</title>
        <authorList>
            <consortium name="The Broad Institute Genomics Platform"/>
            <person name="Russ C."/>
            <person name="Tyler B."/>
            <person name="Panabieres F."/>
            <person name="Shan W."/>
            <person name="Tripathy S."/>
            <person name="Grunwald N."/>
            <person name="Machado M."/>
            <person name="Johnson C.S."/>
            <person name="Arredondo F."/>
            <person name="Hong C."/>
            <person name="Coffey M."/>
            <person name="Young S.K."/>
            <person name="Zeng Q."/>
            <person name="Gargeya S."/>
            <person name="Fitzgerald M."/>
            <person name="Abouelleil A."/>
            <person name="Alvarado L."/>
            <person name="Chapman S.B."/>
            <person name="Gainer-Dewar J."/>
            <person name="Goldberg J."/>
            <person name="Griggs A."/>
            <person name="Gujja S."/>
            <person name="Hansen M."/>
            <person name="Howarth C."/>
            <person name="Imamovic A."/>
            <person name="Ireland A."/>
            <person name="Larimer J."/>
            <person name="McCowan C."/>
            <person name="Murphy C."/>
            <person name="Pearson M."/>
            <person name="Poon T.W."/>
            <person name="Priest M."/>
            <person name="Roberts A."/>
            <person name="Saif S."/>
            <person name="Shea T."/>
            <person name="Sykes S."/>
            <person name="Wortman J."/>
            <person name="Nusbaum C."/>
            <person name="Birren B."/>
        </authorList>
    </citation>
    <scope>NUCLEOTIDE SEQUENCE [LARGE SCALE GENOMIC DNA]</scope>
    <source>
        <strain evidence="2 3">CJ05E6</strain>
    </source>
</reference>
<dbReference type="Proteomes" id="UP000053864">
    <property type="component" value="Unassembled WGS sequence"/>
</dbReference>